<dbReference type="CDD" id="cd00190">
    <property type="entry name" value="Tryp_SPc"/>
    <property type="match status" value="1"/>
</dbReference>
<dbReference type="PANTHER" id="PTHR24276:SF91">
    <property type="entry name" value="AT26814P-RELATED"/>
    <property type="match status" value="1"/>
</dbReference>
<dbReference type="Pfam" id="PF00089">
    <property type="entry name" value="Trypsin"/>
    <property type="match status" value="1"/>
</dbReference>
<proteinExistence type="inferred from homology"/>
<organism evidence="7 8">
    <name type="scientific">Hermetia illucens</name>
    <name type="common">Black soldier fly</name>
    <dbReference type="NCBI Taxonomy" id="343691"/>
    <lineage>
        <taxon>Eukaryota</taxon>
        <taxon>Metazoa</taxon>
        <taxon>Ecdysozoa</taxon>
        <taxon>Arthropoda</taxon>
        <taxon>Hexapoda</taxon>
        <taxon>Insecta</taxon>
        <taxon>Pterygota</taxon>
        <taxon>Neoptera</taxon>
        <taxon>Endopterygota</taxon>
        <taxon>Diptera</taxon>
        <taxon>Brachycera</taxon>
        <taxon>Stratiomyomorpha</taxon>
        <taxon>Stratiomyidae</taxon>
        <taxon>Hermetiinae</taxon>
        <taxon>Hermetia</taxon>
    </lineage>
</organism>
<dbReference type="InterPro" id="IPR001314">
    <property type="entry name" value="Peptidase_S1A"/>
</dbReference>
<evidence type="ECO:0000313" key="8">
    <source>
        <dbReference type="Proteomes" id="UP000594454"/>
    </source>
</evidence>
<comment type="similarity">
    <text evidence="1">Belongs to the peptidase S1 family.</text>
</comment>
<dbReference type="GO" id="GO:0004252">
    <property type="term" value="F:serine-type endopeptidase activity"/>
    <property type="evidence" value="ECO:0007669"/>
    <property type="project" value="InterPro"/>
</dbReference>
<dbReference type="SUPFAM" id="SSF50494">
    <property type="entry name" value="Trypsin-like serine proteases"/>
    <property type="match status" value="1"/>
</dbReference>
<evidence type="ECO:0000256" key="1">
    <source>
        <dbReference type="ARBA" id="ARBA00007664"/>
    </source>
</evidence>
<feature type="domain" description="Peptidase S1" evidence="6">
    <location>
        <begin position="36"/>
        <end position="257"/>
    </location>
</feature>
<dbReference type="AlphaFoldDB" id="A0A7R8UWT1"/>
<dbReference type="PANTHER" id="PTHR24276">
    <property type="entry name" value="POLYSERASE-RELATED"/>
    <property type="match status" value="1"/>
</dbReference>
<dbReference type="InterPro" id="IPR018114">
    <property type="entry name" value="TRYPSIN_HIS"/>
</dbReference>
<evidence type="ECO:0000256" key="5">
    <source>
        <dbReference type="ARBA" id="ARBA00023157"/>
    </source>
</evidence>
<dbReference type="InterPro" id="IPR009003">
    <property type="entry name" value="Peptidase_S1_PA"/>
</dbReference>
<dbReference type="PROSITE" id="PS50240">
    <property type="entry name" value="TRYPSIN_DOM"/>
    <property type="match status" value="1"/>
</dbReference>
<evidence type="ECO:0000313" key="7">
    <source>
        <dbReference type="EMBL" id="CAD7088555.1"/>
    </source>
</evidence>
<keyword evidence="8" id="KW-1185">Reference proteome</keyword>
<dbReference type="Proteomes" id="UP000594454">
    <property type="component" value="Chromosome 4"/>
</dbReference>
<reference evidence="7 8" key="1">
    <citation type="submission" date="2020-11" db="EMBL/GenBank/DDBJ databases">
        <authorList>
            <person name="Wallbank WR R."/>
            <person name="Pardo Diaz C."/>
            <person name="Kozak K."/>
            <person name="Martin S."/>
            <person name="Jiggins C."/>
            <person name="Moest M."/>
            <person name="Warren A I."/>
            <person name="Generalovic N T."/>
            <person name="Byers J.R.P. K."/>
            <person name="Montejo-Kovacevich G."/>
            <person name="Yen C E."/>
        </authorList>
    </citation>
    <scope>NUCLEOTIDE SEQUENCE [LARGE SCALE GENOMIC DNA]</scope>
</reference>
<dbReference type="PROSITE" id="PS00134">
    <property type="entry name" value="TRYPSIN_HIS"/>
    <property type="match status" value="1"/>
</dbReference>
<dbReference type="PRINTS" id="PR00722">
    <property type="entry name" value="CHYMOTRYPSIN"/>
</dbReference>
<dbReference type="Gene3D" id="2.40.10.10">
    <property type="entry name" value="Trypsin-like serine proteases"/>
    <property type="match status" value="2"/>
</dbReference>
<keyword evidence="5" id="KW-1015">Disulfide bond</keyword>
<dbReference type="InterPro" id="IPR001254">
    <property type="entry name" value="Trypsin_dom"/>
</dbReference>
<dbReference type="InterPro" id="IPR043504">
    <property type="entry name" value="Peptidase_S1_PA_chymotrypsin"/>
</dbReference>
<dbReference type="OrthoDB" id="60866at2759"/>
<keyword evidence="2" id="KW-0645">Protease</keyword>
<evidence type="ECO:0000259" key="6">
    <source>
        <dbReference type="PROSITE" id="PS50240"/>
    </source>
</evidence>
<sequence>MINSEKIKFDSINQSLIYETYKYEHFRKSLAYDPRIVGGKTASAGQFPYQVALKRSGSFLCGGSIISSTFILTAAHCVVDGNNNAYAASLFTVVAGTTNYNSGGVSKTGKKVYVHESYGNFKNDIALIELSSALTFSSTIQPIALATSAPPTGASILISGWGRLSTSGSLPSQLQYNTLSAATTSACASSGVNYAGLLCLAHSSGHGACNGDSGGPATYNGKIVGVANFVVGGCGSSYPDGYASVPYFYNWIVARVN</sequence>
<accession>A0A7R8UWT1</accession>
<gene>
    <name evidence="7" type="ORF">HERILL_LOCUS11165</name>
</gene>
<dbReference type="SMART" id="SM00020">
    <property type="entry name" value="Tryp_SPc"/>
    <property type="match status" value="1"/>
</dbReference>
<dbReference type="FunFam" id="2.40.10.10:FF:000034">
    <property type="entry name" value="Eupolytin"/>
    <property type="match status" value="1"/>
</dbReference>
<dbReference type="InParanoid" id="A0A7R8UWT1"/>
<name>A0A7R8UWT1_HERIL</name>
<dbReference type="EMBL" id="LR899012">
    <property type="protein sequence ID" value="CAD7088555.1"/>
    <property type="molecule type" value="Genomic_DNA"/>
</dbReference>
<evidence type="ECO:0000256" key="2">
    <source>
        <dbReference type="ARBA" id="ARBA00022670"/>
    </source>
</evidence>
<evidence type="ECO:0000256" key="4">
    <source>
        <dbReference type="ARBA" id="ARBA00022825"/>
    </source>
</evidence>
<evidence type="ECO:0000256" key="3">
    <source>
        <dbReference type="ARBA" id="ARBA00022801"/>
    </source>
</evidence>
<protein>
    <recommendedName>
        <fullName evidence="6">Peptidase S1 domain-containing protein</fullName>
    </recommendedName>
</protein>
<keyword evidence="4" id="KW-0720">Serine protease</keyword>
<dbReference type="GO" id="GO:0006508">
    <property type="term" value="P:proteolysis"/>
    <property type="evidence" value="ECO:0007669"/>
    <property type="project" value="UniProtKB-KW"/>
</dbReference>
<keyword evidence="3" id="KW-0378">Hydrolase</keyword>
<dbReference type="InterPro" id="IPR050430">
    <property type="entry name" value="Peptidase_S1"/>
</dbReference>